<proteinExistence type="predicted"/>
<evidence type="ECO:0000313" key="5">
    <source>
        <dbReference type="EMBL" id="KAH7062038.1"/>
    </source>
</evidence>
<keyword evidence="3" id="KW-0949">S-adenosyl-L-methionine</keyword>
<evidence type="ECO:0000259" key="4">
    <source>
        <dbReference type="Pfam" id="PF00891"/>
    </source>
</evidence>
<name>A0ABQ8GPE0_9PEZI</name>
<comment type="caution">
    <text evidence="5">The sequence shown here is derived from an EMBL/GenBank/DDBJ whole genome shotgun (WGS) entry which is preliminary data.</text>
</comment>
<accession>A0ABQ8GPE0</accession>
<reference evidence="5 6" key="1">
    <citation type="journal article" date="2021" name="Nat. Commun.">
        <title>Genetic determinants of endophytism in the Arabidopsis root mycobiome.</title>
        <authorList>
            <person name="Mesny F."/>
            <person name="Miyauchi S."/>
            <person name="Thiergart T."/>
            <person name="Pickel B."/>
            <person name="Atanasova L."/>
            <person name="Karlsson M."/>
            <person name="Huettel B."/>
            <person name="Barry K.W."/>
            <person name="Haridas S."/>
            <person name="Chen C."/>
            <person name="Bauer D."/>
            <person name="Andreopoulos W."/>
            <person name="Pangilinan J."/>
            <person name="LaButti K."/>
            <person name="Riley R."/>
            <person name="Lipzen A."/>
            <person name="Clum A."/>
            <person name="Drula E."/>
            <person name="Henrissat B."/>
            <person name="Kohler A."/>
            <person name="Grigoriev I.V."/>
            <person name="Martin F.M."/>
            <person name="Hacquard S."/>
        </authorList>
    </citation>
    <scope>NUCLEOTIDE SEQUENCE [LARGE SCALE GENOMIC DNA]</scope>
    <source>
        <strain evidence="5 6">MPI-SDFR-AT-0080</strain>
    </source>
</reference>
<dbReference type="PANTHER" id="PTHR43712:SF5">
    <property type="entry name" value="O-METHYLTRANSFERASE ASQN-RELATED"/>
    <property type="match status" value="1"/>
</dbReference>
<feature type="domain" description="O-methyltransferase C-terminal" evidence="4">
    <location>
        <begin position="6"/>
        <end position="80"/>
    </location>
</feature>
<organism evidence="5 6">
    <name type="scientific">Macrophomina phaseolina</name>
    <dbReference type="NCBI Taxonomy" id="35725"/>
    <lineage>
        <taxon>Eukaryota</taxon>
        <taxon>Fungi</taxon>
        <taxon>Dikarya</taxon>
        <taxon>Ascomycota</taxon>
        <taxon>Pezizomycotina</taxon>
        <taxon>Dothideomycetes</taxon>
        <taxon>Dothideomycetes incertae sedis</taxon>
        <taxon>Botryosphaeriales</taxon>
        <taxon>Botryosphaeriaceae</taxon>
        <taxon>Macrophomina</taxon>
    </lineage>
</organism>
<dbReference type="Gene3D" id="3.40.50.150">
    <property type="entry name" value="Vaccinia Virus protein VP39"/>
    <property type="match status" value="1"/>
</dbReference>
<dbReference type="Pfam" id="PF00891">
    <property type="entry name" value="Methyltransf_2"/>
    <property type="match status" value="1"/>
</dbReference>
<dbReference type="PANTHER" id="PTHR43712">
    <property type="entry name" value="PUTATIVE (AFU_ORTHOLOGUE AFUA_4G14580)-RELATED"/>
    <property type="match status" value="1"/>
</dbReference>
<dbReference type="PROSITE" id="PS51683">
    <property type="entry name" value="SAM_OMT_II"/>
    <property type="match status" value="1"/>
</dbReference>
<dbReference type="InterPro" id="IPR016461">
    <property type="entry name" value="COMT-like"/>
</dbReference>
<evidence type="ECO:0000313" key="6">
    <source>
        <dbReference type="Proteomes" id="UP000774617"/>
    </source>
</evidence>
<dbReference type="Proteomes" id="UP000774617">
    <property type="component" value="Unassembled WGS sequence"/>
</dbReference>
<evidence type="ECO:0000256" key="3">
    <source>
        <dbReference type="ARBA" id="ARBA00022691"/>
    </source>
</evidence>
<dbReference type="EMBL" id="JAGTJR010000003">
    <property type="protein sequence ID" value="KAH7062038.1"/>
    <property type="molecule type" value="Genomic_DNA"/>
</dbReference>
<sequence>PFSSNNVYFLLLVCHDWNDAHATKILNKLVPAMEKSARFVLDQHVLPGCGGIHARSMDMQMFFLSNGSERQLDGWKRLVACAHPRLHVANVMAPVGS</sequence>
<evidence type="ECO:0000256" key="1">
    <source>
        <dbReference type="ARBA" id="ARBA00022603"/>
    </source>
</evidence>
<dbReference type="InterPro" id="IPR001077">
    <property type="entry name" value="COMT_C"/>
</dbReference>
<evidence type="ECO:0000256" key="2">
    <source>
        <dbReference type="ARBA" id="ARBA00022679"/>
    </source>
</evidence>
<keyword evidence="1" id="KW-0489">Methyltransferase</keyword>
<gene>
    <name evidence="5" type="ORF">B0J12DRAFT_564337</name>
</gene>
<keyword evidence="2" id="KW-0808">Transferase</keyword>
<keyword evidence="6" id="KW-1185">Reference proteome</keyword>
<feature type="non-terminal residue" evidence="5">
    <location>
        <position position="1"/>
    </location>
</feature>
<protein>
    <recommendedName>
        <fullName evidence="4">O-methyltransferase C-terminal domain-containing protein</fullName>
    </recommendedName>
</protein>
<dbReference type="SUPFAM" id="SSF53335">
    <property type="entry name" value="S-adenosyl-L-methionine-dependent methyltransferases"/>
    <property type="match status" value="1"/>
</dbReference>
<dbReference type="InterPro" id="IPR029063">
    <property type="entry name" value="SAM-dependent_MTases_sf"/>
</dbReference>